<keyword evidence="6" id="KW-1185">Reference proteome</keyword>
<dbReference type="InterPro" id="IPR045379">
    <property type="entry name" value="Crinkler_N"/>
</dbReference>
<organism evidence="5 6">
    <name type="scientific">Multifurca ochricompacta</name>
    <dbReference type="NCBI Taxonomy" id="376703"/>
    <lineage>
        <taxon>Eukaryota</taxon>
        <taxon>Fungi</taxon>
        <taxon>Dikarya</taxon>
        <taxon>Basidiomycota</taxon>
        <taxon>Agaricomycotina</taxon>
        <taxon>Agaricomycetes</taxon>
        <taxon>Russulales</taxon>
        <taxon>Russulaceae</taxon>
        <taxon>Multifurca</taxon>
    </lineage>
</organism>
<evidence type="ECO:0000259" key="4">
    <source>
        <dbReference type="Pfam" id="PF20147"/>
    </source>
</evidence>
<evidence type="ECO:0000256" key="2">
    <source>
        <dbReference type="ARBA" id="ARBA00004613"/>
    </source>
</evidence>
<accession>A0AAD4LUC5</accession>
<dbReference type="GO" id="GO:0043657">
    <property type="term" value="C:host cell"/>
    <property type="evidence" value="ECO:0007669"/>
    <property type="project" value="UniProtKB-SubCell"/>
</dbReference>
<sequence length="150" mass="16967">MATALTLFCLVIDNRKVPIGDIFDVEVQSNDLVTKLRKVIKTEMAPRLDNLAADRLTVWKLLTPPDIESIEDEDSFDKTIQDFVLPRPKSKEAFQGNSDVQALRTAKELSAYWENSPEKGHLHILVQVPFVVLSNLPALLLAFHPQKMPF</sequence>
<evidence type="ECO:0000256" key="1">
    <source>
        <dbReference type="ARBA" id="ARBA00004340"/>
    </source>
</evidence>
<evidence type="ECO:0000313" key="5">
    <source>
        <dbReference type="EMBL" id="KAI0291051.1"/>
    </source>
</evidence>
<dbReference type="GO" id="GO:0005576">
    <property type="term" value="C:extracellular region"/>
    <property type="evidence" value="ECO:0007669"/>
    <property type="project" value="UniProtKB-SubCell"/>
</dbReference>
<dbReference type="AlphaFoldDB" id="A0AAD4LUC5"/>
<proteinExistence type="predicted"/>
<reference evidence="5" key="1">
    <citation type="journal article" date="2022" name="New Phytol.">
        <title>Evolutionary transition to the ectomycorrhizal habit in the genomes of a hyperdiverse lineage of mushroom-forming fungi.</title>
        <authorList>
            <person name="Looney B."/>
            <person name="Miyauchi S."/>
            <person name="Morin E."/>
            <person name="Drula E."/>
            <person name="Courty P.E."/>
            <person name="Kohler A."/>
            <person name="Kuo A."/>
            <person name="LaButti K."/>
            <person name="Pangilinan J."/>
            <person name="Lipzen A."/>
            <person name="Riley R."/>
            <person name="Andreopoulos W."/>
            <person name="He G."/>
            <person name="Johnson J."/>
            <person name="Nolan M."/>
            <person name="Tritt A."/>
            <person name="Barry K.W."/>
            <person name="Grigoriev I.V."/>
            <person name="Nagy L.G."/>
            <person name="Hibbett D."/>
            <person name="Henrissat B."/>
            <person name="Matheny P.B."/>
            <person name="Labbe J."/>
            <person name="Martin F.M."/>
        </authorList>
    </citation>
    <scope>NUCLEOTIDE SEQUENCE</scope>
    <source>
        <strain evidence="5">BPL690</strain>
    </source>
</reference>
<comment type="subcellular location">
    <subcellularLocation>
        <location evidence="1">Host cell</location>
    </subcellularLocation>
    <subcellularLocation>
        <location evidence="2">Secreted</location>
    </subcellularLocation>
</comment>
<keyword evidence="3" id="KW-0964">Secreted</keyword>
<gene>
    <name evidence="5" type="ORF">B0F90DRAFT_440851</name>
</gene>
<evidence type="ECO:0000256" key="3">
    <source>
        <dbReference type="ARBA" id="ARBA00022525"/>
    </source>
</evidence>
<dbReference type="Proteomes" id="UP001203297">
    <property type="component" value="Unassembled WGS sequence"/>
</dbReference>
<name>A0AAD4LUC5_9AGAM</name>
<protein>
    <recommendedName>
        <fullName evidence="4">Crinkler effector protein N-terminal domain-containing protein</fullName>
    </recommendedName>
</protein>
<evidence type="ECO:0000313" key="6">
    <source>
        <dbReference type="Proteomes" id="UP001203297"/>
    </source>
</evidence>
<dbReference type="EMBL" id="WTXG01000184">
    <property type="protein sequence ID" value="KAI0291051.1"/>
    <property type="molecule type" value="Genomic_DNA"/>
</dbReference>
<comment type="caution">
    <text evidence="5">The sequence shown here is derived from an EMBL/GenBank/DDBJ whole genome shotgun (WGS) entry which is preliminary data.</text>
</comment>
<feature type="domain" description="Crinkler effector protein N-terminal" evidence="4">
    <location>
        <begin position="5"/>
        <end position="127"/>
    </location>
</feature>
<dbReference type="Pfam" id="PF20147">
    <property type="entry name" value="Crinkler"/>
    <property type="match status" value="1"/>
</dbReference>